<gene>
    <name evidence="1" type="ORF">DDE84_00380</name>
</gene>
<dbReference type="OrthoDB" id="7030467at2"/>
<keyword evidence="2" id="KW-1185">Reference proteome</keyword>
<proteinExistence type="predicted"/>
<reference evidence="1 2" key="1">
    <citation type="submission" date="2018-04" db="EMBL/GenBank/DDBJ databases">
        <authorList>
            <person name="Eckel V.P."/>
            <person name="Vogel R.F."/>
        </authorList>
    </citation>
    <scope>NUCLEOTIDE SEQUENCE [LARGE SCALE GENOMIC DNA]</scope>
    <source>
        <strain evidence="2">TMW 2.1764</strain>
    </source>
</reference>
<organism evidence="1 2">
    <name type="scientific">Bifidobacterium tibiigranuli</name>
    <dbReference type="NCBI Taxonomy" id="2172043"/>
    <lineage>
        <taxon>Bacteria</taxon>
        <taxon>Bacillati</taxon>
        <taxon>Actinomycetota</taxon>
        <taxon>Actinomycetes</taxon>
        <taxon>Bifidobacteriales</taxon>
        <taxon>Bifidobacteriaceae</taxon>
        <taxon>Bifidobacterium</taxon>
    </lineage>
</organism>
<dbReference type="Proteomes" id="UP000325415">
    <property type="component" value="Unassembled WGS sequence"/>
</dbReference>
<dbReference type="InterPro" id="IPR004386">
    <property type="entry name" value="Toxin_YafQ-like"/>
</dbReference>
<dbReference type="EMBL" id="QDAG01000001">
    <property type="protein sequence ID" value="KAE8130085.1"/>
    <property type="molecule type" value="Genomic_DNA"/>
</dbReference>
<dbReference type="Gene3D" id="3.30.2310.20">
    <property type="entry name" value="RelE-like"/>
    <property type="match status" value="1"/>
</dbReference>
<protein>
    <recommendedName>
        <fullName evidence="3">Type II toxin-antitoxin system mRNA interferase toxin, RelE/StbE family</fullName>
    </recommendedName>
</protein>
<sequence length="112" mass="12982">MGRMNLEVRASDEYLLDYRRLVRKHRDTAREIRRIVEEELSETGHVGDDLHPHVLGNSGGVYNGCMEFHAPGNDDVLVLYSPARPHRMVRLRRICTHAELSSGVFEREWPDD</sequence>
<dbReference type="InterPro" id="IPR035093">
    <property type="entry name" value="RelE/ParE_toxin_dom_sf"/>
</dbReference>
<evidence type="ECO:0000313" key="1">
    <source>
        <dbReference type="EMBL" id="KAE8130085.1"/>
    </source>
</evidence>
<comment type="caution">
    <text evidence="1">The sequence shown here is derived from an EMBL/GenBank/DDBJ whole genome shotgun (WGS) entry which is preliminary data.</text>
</comment>
<dbReference type="RefSeq" id="WP_152579780.1">
    <property type="nucleotide sequence ID" value="NZ_JAKVIV010000015.1"/>
</dbReference>
<evidence type="ECO:0000313" key="2">
    <source>
        <dbReference type="Proteomes" id="UP000325415"/>
    </source>
</evidence>
<accession>A0A5N6S992</accession>
<name>A0A5N6S992_9BIFI</name>
<evidence type="ECO:0008006" key="3">
    <source>
        <dbReference type="Google" id="ProtNLM"/>
    </source>
</evidence>
<dbReference type="GeneID" id="99062923"/>
<dbReference type="Pfam" id="PF15738">
    <property type="entry name" value="YafQ_toxin"/>
    <property type="match status" value="1"/>
</dbReference>
<dbReference type="AlphaFoldDB" id="A0A5N6S992"/>